<dbReference type="EMBL" id="ML978958">
    <property type="protein sequence ID" value="KAF1932649.1"/>
    <property type="molecule type" value="Genomic_DNA"/>
</dbReference>
<protein>
    <submittedName>
        <fullName evidence="1">Uncharacterized protein</fullName>
    </submittedName>
</protein>
<gene>
    <name evidence="1" type="ORF">M421DRAFT_416269</name>
</gene>
<dbReference type="GeneID" id="54348665"/>
<organism evidence="1 2">
    <name type="scientific">Didymella exigua CBS 183.55</name>
    <dbReference type="NCBI Taxonomy" id="1150837"/>
    <lineage>
        <taxon>Eukaryota</taxon>
        <taxon>Fungi</taxon>
        <taxon>Dikarya</taxon>
        <taxon>Ascomycota</taxon>
        <taxon>Pezizomycotina</taxon>
        <taxon>Dothideomycetes</taxon>
        <taxon>Pleosporomycetidae</taxon>
        <taxon>Pleosporales</taxon>
        <taxon>Pleosporineae</taxon>
        <taxon>Didymellaceae</taxon>
        <taxon>Didymella</taxon>
    </lineage>
</organism>
<dbReference type="AlphaFoldDB" id="A0A6A5RYN7"/>
<name>A0A6A5RYN7_9PLEO</name>
<dbReference type="Proteomes" id="UP000800082">
    <property type="component" value="Unassembled WGS sequence"/>
</dbReference>
<sequence>MLSKSRGYFRRTAALWRSFRAYQTSRRALGDKLTRCTTTSHVPLELSVCQAVILLVDGMLALAVFSLTEGERESKNLKNQTM</sequence>
<keyword evidence="2" id="KW-1185">Reference proteome</keyword>
<accession>A0A6A5RYN7</accession>
<dbReference type="RefSeq" id="XP_033452897.1">
    <property type="nucleotide sequence ID" value="XM_033590997.1"/>
</dbReference>
<evidence type="ECO:0000313" key="1">
    <source>
        <dbReference type="EMBL" id="KAF1932649.1"/>
    </source>
</evidence>
<evidence type="ECO:0000313" key="2">
    <source>
        <dbReference type="Proteomes" id="UP000800082"/>
    </source>
</evidence>
<proteinExistence type="predicted"/>
<reference evidence="1" key="1">
    <citation type="journal article" date="2020" name="Stud. Mycol.">
        <title>101 Dothideomycetes genomes: a test case for predicting lifestyles and emergence of pathogens.</title>
        <authorList>
            <person name="Haridas S."/>
            <person name="Albert R."/>
            <person name="Binder M."/>
            <person name="Bloem J."/>
            <person name="Labutti K."/>
            <person name="Salamov A."/>
            <person name="Andreopoulos B."/>
            <person name="Baker S."/>
            <person name="Barry K."/>
            <person name="Bills G."/>
            <person name="Bluhm B."/>
            <person name="Cannon C."/>
            <person name="Castanera R."/>
            <person name="Culley D."/>
            <person name="Daum C."/>
            <person name="Ezra D."/>
            <person name="Gonzalez J."/>
            <person name="Henrissat B."/>
            <person name="Kuo A."/>
            <person name="Liang C."/>
            <person name="Lipzen A."/>
            <person name="Lutzoni F."/>
            <person name="Magnuson J."/>
            <person name="Mondo S."/>
            <person name="Nolan M."/>
            <person name="Ohm R."/>
            <person name="Pangilinan J."/>
            <person name="Park H.-J."/>
            <person name="Ramirez L."/>
            <person name="Alfaro M."/>
            <person name="Sun H."/>
            <person name="Tritt A."/>
            <person name="Yoshinaga Y."/>
            <person name="Zwiers L.-H."/>
            <person name="Turgeon B."/>
            <person name="Goodwin S."/>
            <person name="Spatafora J."/>
            <person name="Crous P."/>
            <person name="Grigoriev I."/>
        </authorList>
    </citation>
    <scope>NUCLEOTIDE SEQUENCE</scope>
    <source>
        <strain evidence="1">CBS 183.55</strain>
    </source>
</reference>